<dbReference type="Proteomes" id="UP001461498">
    <property type="component" value="Unassembled WGS sequence"/>
</dbReference>
<sequence length="255" mass="29244">MMGAYYTLLGLLVFMFVYSNGAQHKPASNYFKICNEKDGKLLNECIKSTMLDLKPVLAKGIPELGMPSIEPMVIDRMIMSNGQGNFKLIQTLYDLKIYGVSDYDVKEISANLQNLTFHTVMFQKKLDFDGKYEMDGQILVIPVKGKGEVTYNFTDVTTTFDTVLERYKRDGVEYVRVKNSTLTIEPQSAHSHFTNLFNGDKMLGDSTNKFLNDNWKEAFDTFRYLPETAFAKVFTVFANNIYDKFPLKELYPSVY</sequence>
<dbReference type="InterPro" id="IPR038606">
    <property type="entry name" value="To_sf"/>
</dbReference>
<keyword evidence="6" id="KW-1185">Reference proteome</keyword>
<dbReference type="AlphaFoldDB" id="A0AAW1CYI3"/>
<dbReference type="SMART" id="SM00700">
    <property type="entry name" value="JHBP"/>
    <property type="match status" value="1"/>
</dbReference>
<comment type="caution">
    <text evidence="5">The sequence shown here is derived from an EMBL/GenBank/DDBJ whole genome shotgun (WGS) entry which is preliminary data.</text>
</comment>
<evidence type="ECO:0008006" key="7">
    <source>
        <dbReference type="Google" id="ProtNLM"/>
    </source>
</evidence>
<accession>A0AAW1CYI3</accession>
<dbReference type="GO" id="GO:0005615">
    <property type="term" value="C:extracellular space"/>
    <property type="evidence" value="ECO:0007669"/>
    <property type="project" value="TreeGrafter"/>
</dbReference>
<feature type="signal peptide" evidence="4">
    <location>
        <begin position="1"/>
        <end position="22"/>
    </location>
</feature>
<dbReference type="PANTHER" id="PTHR11008:SF41">
    <property type="entry name" value="RE70318P"/>
    <property type="match status" value="1"/>
</dbReference>
<evidence type="ECO:0000256" key="1">
    <source>
        <dbReference type="ARBA" id="ARBA00022729"/>
    </source>
</evidence>
<keyword evidence="1 4" id="KW-0732">Signal</keyword>
<evidence type="ECO:0000313" key="6">
    <source>
        <dbReference type="Proteomes" id="UP001461498"/>
    </source>
</evidence>
<evidence type="ECO:0000313" key="5">
    <source>
        <dbReference type="EMBL" id="KAK9503521.1"/>
    </source>
</evidence>
<reference evidence="5 6" key="1">
    <citation type="submission" date="2022-12" db="EMBL/GenBank/DDBJ databases">
        <title>Chromosome-level genome assembly of true bugs.</title>
        <authorList>
            <person name="Ma L."/>
            <person name="Li H."/>
        </authorList>
    </citation>
    <scope>NUCLEOTIDE SEQUENCE [LARGE SCALE GENOMIC DNA]</scope>
    <source>
        <strain evidence="5">Lab_2022b</strain>
    </source>
</reference>
<dbReference type="GO" id="GO:0007623">
    <property type="term" value="P:circadian rhythm"/>
    <property type="evidence" value="ECO:0007669"/>
    <property type="project" value="UniProtKB-ARBA"/>
</dbReference>
<dbReference type="Pfam" id="PF06585">
    <property type="entry name" value="JHBP"/>
    <property type="match status" value="1"/>
</dbReference>
<dbReference type="Gene3D" id="3.15.10.30">
    <property type="entry name" value="Haemolymph juvenile hormone binding protein"/>
    <property type="match status" value="1"/>
</dbReference>
<dbReference type="InterPro" id="IPR010562">
    <property type="entry name" value="Haemolymph_juvenile_hormone-bd"/>
</dbReference>
<proteinExistence type="inferred from homology"/>
<evidence type="ECO:0000256" key="3">
    <source>
        <dbReference type="ARBA" id="ARBA00060902"/>
    </source>
</evidence>
<protein>
    <recommendedName>
        <fullName evidence="7">Protein takeout</fullName>
    </recommendedName>
</protein>
<evidence type="ECO:0000256" key="4">
    <source>
        <dbReference type="SAM" id="SignalP"/>
    </source>
</evidence>
<organism evidence="5 6">
    <name type="scientific">Rhynocoris fuscipes</name>
    <dbReference type="NCBI Taxonomy" id="488301"/>
    <lineage>
        <taxon>Eukaryota</taxon>
        <taxon>Metazoa</taxon>
        <taxon>Ecdysozoa</taxon>
        <taxon>Arthropoda</taxon>
        <taxon>Hexapoda</taxon>
        <taxon>Insecta</taxon>
        <taxon>Pterygota</taxon>
        <taxon>Neoptera</taxon>
        <taxon>Paraneoptera</taxon>
        <taxon>Hemiptera</taxon>
        <taxon>Heteroptera</taxon>
        <taxon>Panheteroptera</taxon>
        <taxon>Cimicomorpha</taxon>
        <taxon>Reduviidae</taxon>
        <taxon>Harpactorinae</taxon>
        <taxon>Harpactorini</taxon>
        <taxon>Rhynocoris</taxon>
    </lineage>
</organism>
<keyword evidence="2" id="KW-0090">Biological rhythms</keyword>
<comment type="similarity">
    <text evidence="3">Belongs to the TO family.</text>
</comment>
<gene>
    <name evidence="5" type="ORF">O3M35_010060</name>
</gene>
<dbReference type="EMBL" id="JAPXFL010000007">
    <property type="protein sequence ID" value="KAK9503521.1"/>
    <property type="molecule type" value="Genomic_DNA"/>
</dbReference>
<evidence type="ECO:0000256" key="2">
    <source>
        <dbReference type="ARBA" id="ARBA00023108"/>
    </source>
</evidence>
<dbReference type="FunFam" id="3.15.10.30:FF:000001">
    <property type="entry name" value="Takeout-like protein 1"/>
    <property type="match status" value="1"/>
</dbReference>
<dbReference type="PANTHER" id="PTHR11008">
    <property type="entry name" value="PROTEIN TAKEOUT-LIKE PROTEIN"/>
    <property type="match status" value="1"/>
</dbReference>
<feature type="chain" id="PRO_5043508677" description="Protein takeout" evidence="4">
    <location>
        <begin position="23"/>
        <end position="255"/>
    </location>
</feature>
<name>A0AAW1CYI3_9HEMI</name>